<evidence type="ECO:0000256" key="4">
    <source>
        <dbReference type="RuleBase" id="RU003910"/>
    </source>
</evidence>
<dbReference type="InterPro" id="IPR036870">
    <property type="entry name" value="Ribosomal_bS18_sf"/>
</dbReference>
<dbReference type="PANTHER" id="PTHR13479:SF40">
    <property type="entry name" value="SMALL RIBOSOMAL SUBUNIT PROTEIN BS18M"/>
    <property type="match status" value="1"/>
</dbReference>
<evidence type="ECO:0000313" key="6">
    <source>
        <dbReference type="Proteomes" id="UP000034917"/>
    </source>
</evidence>
<dbReference type="GO" id="GO:0006412">
    <property type="term" value="P:translation"/>
    <property type="evidence" value="ECO:0007669"/>
    <property type="project" value="InterPro"/>
</dbReference>
<dbReference type="PANTHER" id="PTHR13479">
    <property type="entry name" value="30S RIBOSOMAL PROTEIN S18"/>
    <property type="match status" value="1"/>
</dbReference>
<dbReference type="InterPro" id="IPR001648">
    <property type="entry name" value="Ribosomal_bS18"/>
</dbReference>
<proteinExistence type="inferred from homology"/>
<dbReference type="GO" id="GO:0070181">
    <property type="term" value="F:small ribosomal subunit rRNA binding"/>
    <property type="evidence" value="ECO:0007669"/>
    <property type="project" value="TreeGrafter"/>
</dbReference>
<dbReference type="Gene3D" id="4.10.640.10">
    <property type="entry name" value="Ribosomal protein S18"/>
    <property type="match status" value="1"/>
</dbReference>
<keyword evidence="3 4" id="KW-0687">Ribonucleoprotein</keyword>
<dbReference type="Proteomes" id="UP000034917">
    <property type="component" value="Unassembled WGS sequence"/>
</dbReference>
<protein>
    <submittedName>
        <fullName evidence="5">30S ribosomal protein S18</fullName>
    </submittedName>
</protein>
<dbReference type="GO" id="GO:0022627">
    <property type="term" value="C:cytosolic small ribosomal subunit"/>
    <property type="evidence" value="ECO:0007669"/>
    <property type="project" value="TreeGrafter"/>
</dbReference>
<dbReference type="PRINTS" id="PR00974">
    <property type="entry name" value="RIBOSOMALS18"/>
</dbReference>
<dbReference type="NCBIfam" id="TIGR00165">
    <property type="entry name" value="S18"/>
    <property type="match status" value="1"/>
</dbReference>
<evidence type="ECO:0000256" key="1">
    <source>
        <dbReference type="ARBA" id="ARBA00005589"/>
    </source>
</evidence>
<accession>A0A0G0IR79</accession>
<comment type="caution">
    <text evidence="5">The sequence shown here is derived from an EMBL/GenBank/DDBJ whole genome shotgun (WGS) entry which is preliminary data.</text>
</comment>
<dbReference type="EMBL" id="LBSV01000001">
    <property type="protein sequence ID" value="KKQ26664.1"/>
    <property type="molecule type" value="Genomic_DNA"/>
</dbReference>
<dbReference type="GO" id="GO:0003735">
    <property type="term" value="F:structural constituent of ribosome"/>
    <property type="evidence" value="ECO:0007669"/>
    <property type="project" value="InterPro"/>
</dbReference>
<organism evidence="5 6">
    <name type="scientific">Candidatus Roizmanbacteria bacterium GW2011_GWC2_37_13</name>
    <dbReference type="NCBI Taxonomy" id="1618486"/>
    <lineage>
        <taxon>Bacteria</taxon>
        <taxon>Candidatus Roizmaniibacteriota</taxon>
    </lineage>
</organism>
<dbReference type="SUPFAM" id="SSF46911">
    <property type="entry name" value="Ribosomal protein S18"/>
    <property type="match status" value="1"/>
</dbReference>
<comment type="similarity">
    <text evidence="1 4">Belongs to the bacterial ribosomal protein bS18 family.</text>
</comment>
<dbReference type="AlphaFoldDB" id="A0A0G0IR79"/>
<name>A0A0G0IR79_9BACT</name>
<keyword evidence="2 4" id="KW-0689">Ribosomal protein</keyword>
<evidence type="ECO:0000256" key="3">
    <source>
        <dbReference type="ARBA" id="ARBA00023274"/>
    </source>
</evidence>
<evidence type="ECO:0000256" key="2">
    <source>
        <dbReference type="ARBA" id="ARBA00022980"/>
    </source>
</evidence>
<reference evidence="5 6" key="1">
    <citation type="journal article" date="2015" name="Nature">
        <title>rRNA introns, odd ribosomes, and small enigmatic genomes across a large radiation of phyla.</title>
        <authorList>
            <person name="Brown C.T."/>
            <person name="Hug L.A."/>
            <person name="Thomas B.C."/>
            <person name="Sharon I."/>
            <person name="Castelle C.J."/>
            <person name="Singh A."/>
            <person name="Wilkins M.J."/>
            <person name="Williams K.H."/>
            <person name="Banfield J.F."/>
        </authorList>
    </citation>
    <scope>NUCLEOTIDE SEQUENCE [LARGE SCALE GENOMIC DNA]</scope>
</reference>
<evidence type="ECO:0000313" key="5">
    <source>
        <dbReference type="EMBL" id="KKQ26664.1"/>
    </source>
</evidence>
<dbReference type="Pfam" id="PF01084">
    <property type="entry name" value="Ribosomal_S18"/>
    <property type="match status" value="1"/>
</dbReference>
<sequence>MKCFFCQYKTNPSFKDTENLEKFLSPRKKLIGRERSNLCAKHQRSLTKEIKYARYLGLIPYVSYQGLR</sequence>
<gene>
    <name evidence="5" type="ORF">US40_C0001G0013</name>
</gene>